<feature type="chain" id="PRO_5002796325" evidence="3">
    <location>
        <begin position="23"/>
        <end position="505"/>
    </location>
</feature>
<dbReference type="OrthoDB" id="6436512at2759"/>
<evidence type="ECO:0000256" key="1">
    <source>
        <dbReference type="SAM" id="MobiDB-lite"/>
    </source>
</evidence>
<evidence type="ECO:0000256" key="3">
    <source>
        <dbReference type="SAM" id="SignalP"/>
    </source>
</evidence>
<name>B3P7Y4_DROER</name>
<feature type="region of interest" description="Disordered" evidence="1">
    <location>
        <begin position="228"/>
        <end position="248"/>
    </location>
</feature>
<protein>
    <submittedName>
        <fullName evidence="4">GG11965</fullName>
    </submittedName>
</protein>
<evidence type="ECO:0000313" key="5">
    <source>
        <dbReference type="Proteomes" id="UP000008711"/>
    </source>
</evidence>
<reference evidence="4 5" key="1">
    <citation type="journal article" date="2007" name="Nature">
        <title>Evolution of genes and genomes on the Drosophila phylogeny.</title>
        <authorList>
            <consortium name="Drosophila 12 Genomes Consortium"/>
            <person name="Clark A.G."/>
            <person name="Eisen M.B."/>
            <person name="Smith D.R."/>
            <person name="Bergman C.M."/>
            <person name="Oliver B."/>
            <person name="Markow T.A."/>
            <person name="Kaufman T.C."/>
            <person name="Kellis M."/>
            <person name="Gelbart W."/>
            <person name="Iyer V.N."/>
            <person name="Pollard D.A."/>
            <person name="Sackton T.B."/>
            <person name="Larracuente A.M."/>
            <person name="Singh N.D."/>
            <person name="Abad J.P."/>
            <person name="Abt D.N."/>
            <person name="Adryan B."/>
            <person name="Aguade M."/>
            <person name="Akashi H."/>
            <person name="Anderson W.W."/>
            <person name="Aquadro C.F."/>
            <person name="Ardell D.H."/>
            <person name="Arguello R."/>
            <person name="Artieri C.G."/>
            <person name="Barbash D.A."/>
            <person name="Barker D."/>
            <person name="Barsanti P."/>
            <person name="Batterham P."/>
            <person name="Batzoglou S."/>
            <person name="Begun D."/>
            <person name="Bhutkar A."/>
            <person name="Blanco E."/>
            <person name="Bosak S.A."/>
            <person name="Bradley R.K."/>
            <person name="Brand A.D."/>
            <person name="Brent M.R."/>
            <person name="Brooks A.N."/>
            <person name="Brown R.H."/>
            <person name="Butlin R.K."/>
            <person name="Caggese C."/>
            <person name="Calvi B.R."/>
            <person name="Bernardo de Carvalho A."/>
            <person name="Caspi A."/>
            <person name="Castrezana S."/>
            <person name="Celniker S.E."/>
            <person name="Chang J.L."/>
            <person name="Chapple C."/>
            <person name="Chatterji S."/>
            <person name="Chinwalla A."/>
            <person name="Civetta A."/>
            <person name="Clifton S.W."/>
            <person name="Comeron J.M."/>
            <person name="Costello J.C."/>
            <person name="Coyne J.A."/>
            <person name="Daub J."/>
            <person name="David R.G."/>
            <person name="Delcher A.L."/>
            <person name="Delehaunty K."/>
            <person name="Do C.B."/>
            <person name="Ebling H."/>
            <person name="Edwards K."/>
            <person name="Eickbush T."/>
            <person name="Evans J.D."/>
            <person name="Filipski A."/>
            <person name="Findeiss S."/>
            <person name="Freyhult E."/>
            <person name="Fulton L."/>
            <person name="Fulton R."/>
            <person name="Garcia A.C."/>
            <person name="Gardiner A."/>
            <person name="Garfield D.A."/>
            <person name="Garvin B.E."/>
            <person name="Gibson G."/>
            <person name="Gilbert D."/>
            <person name="Gnerre S."/>
            <person name="Godfrey J."/>
            <person name="Good R."/>
            <person name="Gotea V."/>
            <person name="Gravely B."/>
            <person name="Greenberg A.J."/>
            <person name="Griffiths-Jones S."/>
            <person name="Gross S."/>
            <person name="Guigo R."/>
            <person name="Gustafson E.A."/>
            <person name="Haerty W."/>
            <person name="Hahn M.W."/>
            <person name="Halligan D.L."/>
            <person name="Halpern A.L."/>
            <person name="Halter G.M."/>
            <person name="Han M.V."/>
            <person name="Heger A."/>
            <person name="Hillier L."/>
            <person name="Hinrichs A.S."/>
            <person name="Holmes I."/>
            <person name="Hoskins R.A."/>
            <person name="Hubisz M.J."/>
            <person name="Hultmark D."/>
            <person name="Huntley M.A."/>
            <person name="Jaffe D.B."/>
            <person name="Jagadeeshan S."/>
            <person name="Jeck W.R."/>
            <person name="Johnson J."/>
            <person name="Jones C.D."/>
            <person name="Jordan W.C."/>
            <person name="Karpen G.H."/>
            <person name="Kataoka E."/>
            <person name="Keightley P.D."/>
            <person name="Kheradpour P."/>
            <person name="Kirkness E.F."/>
            <person name="Koerich L.B."/>
            <person name="Kristiansen K."/>
            <person name="Kudrna D."/>
            <person name="Kulathinal R.J."/>
            <person name="Kumar S."/>
            <person name="Kwok R."/>
            <person name="Lander E."/>
            <person name="Langley C.H."/>
            <person name="Lapoint R."/>
            <person name="Lazzaro B.P."/>
            <person name="Lee S.J."/>
            <person name="Levesque L."/>
            <person name="Li R."/>
            <person name="Lin C.F."/>
            <person name="Lin M.F."/>
            <person name="Lindblad-Toh K."/>
            <person name="Llopart A."/>
            <person name="Long M."/>
            <person name="Low L."/>
            <person name="Lozovsky E."/>
            <person name="Lu J."/>
            <person name="Luo M."/>
            <person name="Machado C.A."/>
            <person name="Makalowski W."/>
            <person name="Marzo M."/>
            <person name="Matsuda M."/>
            <person name="Matzkin L."/>
            <person name="McAllister B."/>
            <person name="McBride C.S."/>
            <person name="McKernan B."/>
            <person name="McKernan K."/>
            <person name="Mendez-Lago M."/>
            <person name="Minx P."/>
            <person name="Mollenhauer M.U."/>
            <person name="Montooth K."/>
            <person name="Mount S.M."/>
            <person name="Mu X."/>
            <person name="Myers E."/>
            <person name="Negre B."/>
            <person name="Newfeld S."/>
            <person name="Nielsen R."/>
            <person name="Noor M.A."/>
            <person name="O'Grady P."/>
            <person name="Pachter L."/>
            <person name="Papaceit M."/>
            <person name="Parisi M.J."/>
            <person name="Parisi M."/>
            <person name="Parts L."/>
            <person name="Pedersen J.S."/>
            <person name="Pesole G."/>
            <person name="Phillippy A.M."/>
            <person name="Ponting C.P."/>
            <person name="Pop M."/>
            <person name="Porcelli D."/>
            <person name="Powell J.R."/>
            <person name="Prohaska S."/>
            <person name="Pruitt K."/>
            <person name="Puig M."/>
            <person name="Quesneville H."/>
            <person name="Ram K.R."/>
            <person name="Rand D."/>
            <person name="Rasmussen M.D."/>
            <person name="Reed L.K."/>
            <person name="Reenan R."/>
            <person name="Reily A."/>
            <person name="Remington K.A."/>
            <person name="Rieger T.T."/>
            <person name="Ritchie M.G."/>
            <person name="Robin C."/>
            <person name="Rogers Y.H."/>
            <person name="Rohde C."/>
            <person name="Rozas J."/>
            <person name="Rubenfield M.J."/>
            <person name="Ruiz A."/>
            <person name="Russo S."/>
            <person name="Salzberg S.L."/>
            <person name="Sanchez-Gracia A."/>
            <person name="Saranga D.J."/>
            <person name="Sato H."/>
            <person name="Schaeffer S.W."/>
            <person name="Schatz M.C."/>
            <person name="Schlenke T."/>
            <person name="Schwartz R."/>
            <person name="Segarra C."/>
            <person name="Singh R.S."/>
            <person name="Sirot L."/>
            <person name="Sirota M."/>
            <person name="Sisneros N.B."/>
            <person name="Smith C.D."/>
            <person name="Smith T.F."/>
            <person name="Spieth J."/>
            <person name="Stage D.E."/>
            <person name="Stark A."/>
            <person name="Stephan W."/>
            <person name="Strausberg R.L."/>
            <person name="Strempel S."/>
            <person name="Sturgill D."/>
            <person name="Sutton G."/>
            <person name="Sutton G.G."/>
            <person name="Tao W."/>
            <person name="Teichmann S."/>
            <person name="Tobari Y.N."/>
            <person name="Tomimura Y."/>
            <person name="Tsolas J.M."/>
            <person name="Valente V.L."/>
            <person name="Venter E."/>
            <person name="Venter J.C."/>
            <person name="Vicario S."/>
            <person name="Vieira F.G."/>
            <person name="Vilella A.J."/>
            <person name="Villasante A."/>
            <person name="Walenz B."/>
            <person name="Wang J."/>
            <person name="Wasserman M."/>
            <person name="Watts T."/>
            <person name="Wilson D."/>
            <person name="Wilson R.K."/>
            <person name="Wing R.A."/>
            <person name="Wolfner M.F."/>
            <person name="Wong A."/>
            <person name="Wong G.K."/>
            <person name="Wu C.I."/>
            <person name="Wu G."/>
            <person name="Yamamoto D."/>
            <person name="Yang H.P."/>
            <person name="Yang S.P."/>
            <person name="Yorke J.A."/>
            <person name="Yoshida K."/>
            <person name="Zdobnov E."/>
            <person name="Zhang P."/>
            <person name="Zhang Y."/>
            <person name="Zimin A.V."/>
            <person name="Baldwin J."/>
            <person name="Abdouelleil A."/>
            <person name="Abdulkadir J."/>
            <person name="Abebe A."/>
            <person name="Abera B."/>
            <person name="Abreu J."/>
            <person name="Acer S.C."/>
            <person name="Aftuck L."/>
            <person name="Alexander A."/>
            <person name="An P."/>
            <person name="Anderson E."/>
            <person name="Anderson S."/>
            <person name="Arachi H."/>
            <person name="Azer M."/>
            <person name="Bachantsang P."/>
            <person name="Barry A."/>
            <person name="Bayul T."/>
            <person name="Berlin A."/>
            <person name="Bessette D."/>
            <person name="Bloom T."/>
            <person name="Blye J."/>
            <person name="Boguslavskiy L."/>
            <person name="Bonnet C."/>
            <person name="Boukhgalter B."/>
            <person name="Bourzgui I."/>
            <person name="Brown A."/>
            <person name="Cahill P."/>
            <person name="Channer S."/>
            <person name="Cheshatsang Y."/>
            <person name="Chuda L."/>
            <person name="Citroen M."/>
            <person name="Collymore A."/>
            <person name="Cooke P."/>
            <person name="Costello M."/>
            <person name="D'Aco K."/>
            <person name="Daza R."/>
            <person name="De Haan G."/>
            <person name="DeGray S."/>
            <person name="DeMaso C."/>
            <person name="Dhargay N."/>
            <person name="Dooley K."/>
            <person name="Dooley E."/>
            <person name="Doricent M."/>
            <person name="Dorje P."/>
            <person name="Dorjee K."/>
            <person name="Dupes A."/>
            <person name="Elong R."/>
            <person name="Falk J."/>
            <person name="Farina A."/>
            <person name="Faro S."/>
            <person name="Ferguson D."/>
            <person name="Fisher S."/>
            <person name="Foley C.D."/>
            <person name="Franke A."/>
            <person name="Friedrich D."/>
            <person name="Gadbois L."/>
            <person name="Gearin G."/>
            <person name="Gearin C.R."/>
            <person name="Giannoukos G."/>
            <person name="Goode T."/>
            <person name="Graham J."/>
            <person name="Grandbois E."/>
            <person name="Grewal S."/>
            <person name="Gyaltsen K."/>
            <person name="Hafez N."/>
            <person name="Hagos B."/>
            <person name="Hall J."/>
            <person name="Henson C."/>
            <person name="Hollinger A."/>
            <person name="Honan T."/>
            <person name="Huard M.D."/>
            <person name="Hughes L."/>
            <person name="Hurhula B."/>
            <person name="Husby M.E."/>
            <person name="Kamat A."/>
            <person name="Kanga B."/>
            <person name="Kashin S."/>
            <person name="Khazanovich D."/>
            <person name="Kisner P."/>
            <person name="Lance K."/>
            <person name="Lara M."/>
            <person name="Lee W."/>
            <person name="Lennon N."/>
            <person name="Letendre F."/>
            <person name="LeVine R."/>
            <person name="Lipovsky A."/>
            <person name="Liu X."/>
            <person name="Liu J."/>
            <person name="Liu S."/>
            <person name="Lokyitsang T."/>
            <person name="Lokyitsang Y."/>
            <person name="Lubonja R."/>
            <person name="Lui A."/>
            <person name="MacDonald P."/>
            <person name="Magnisalis V."/>
            <person name="Maru K."/>
            <person name="Matthews C."/>
            <person name="McCusker W."/>
            <person name="McDonough S."/>
            <person name="Mehta T."/>
            <person name="Meldrim J."/>
            <person name="Meneus L."/>
            <person name="Mihai O."/>
            <person name="Mihalev A."/>
            <person name="Mihova T."/>
            <person name="Mittelman R."/>
            <person name="Mlenga V."/>
            <person name="Montmayeur A."/>
            <person name="Mulrain L."/>
            <person name="Navidi A."/>
            <person name="Naylor J."/>
            <person name="Negash T."/>
            <person name="Nguyen T."/>
            <person name="Nguyen N."/>
            <person name="Nicol R."/>
            <person name="Norbu C."/>
            <person name="Norbu N."/>
            <person name="Novod N."/>
            <person name="O'Neill B."/>
            <person name="Osman S."/>
            <person name="Markiewicz E."/>
            <person name="Oyono O.L."/>
            <person name="Patti C."/>
            <person name="Phunkhang P."/>
            <person name="Pierre F."/>
            <person name="Priest M."/>
            <person name="Raghuraman S."/>
            <person name="Rege F."/>
            <person name="Reyes R."/>
            <person name="Rise C."/>
            <person name="Rogov P."/>
            <person name="Ross K."/>
            <person name="Ryan E."/>
            <person name="Settipalli S."/>
            <person name="Shea T."/>
            <person name="Sherpa N."/>
            <person name="Shi L."/>
            <person name="Shih D."/>
            <person name="Sparrow T."/>
            <person name="Spaulding J."/>
            <person name="Stalker J."/>
            <person name="Stange-Thomann N."/>
            <person name="Stavropoulos S."/>
            <person name="Stone C."/>
            <person name="Strader C."/>
            <person name="Tesfaye S."/>
            <person name="Thomson T."/>
            <person name="Thoulutsang Y."/>
            <person name="Thoulutsang D."/>
            <person name="Topham K."/>
            <person name="Topping I."/>
            <person name="Tsamla T."/>
            <person name="Vassiliev H."/>
            <person name="Vo A."/>
            <person name="Wangchuk T."/>
            <person name="Wangdi T."/>
            <person name="Weiand M."/>
            <person name="Wilkinson J."/>
            <person name="Wilson A."/>
            <person name="Yadav S."/>
            <person name="Young G."/>
            <person name="Yu Q."/>
            <person name="Zembek L."/>
            <person name="Zhong D."/>
            <person name="Zimmer A."/>
            <person name="Zwirko Z."/>
            <person name="Jaffe D.B."/>
            <person name="Alvarez P."/>
            <person name="Brockman W."/>
            <person name="Butler J."/>
            <person name="Chin C."/>
            <person name="Gnerre S."/>
            <person name="Grabherr M."/>
            <person name="Kleber M."/>
            <person name="Mauceli E."/>
            <person name="MacCallum I."/>
        </authorList>
    </citation>
    <scope>NUCLEOTIDE SEQUENCE [LARGE SCALE GENOMIC DNA]</scope>
    <source>
        <strain evidence="4 5">TSC#14021-0224.01</strain>
    </source>
</reference>
<evidence type="ECO:0000313" key="4">
    <source>
        <dbReference type="EMBL" id="EDV53111.1"/>
    </source>
</evidence>
<accession>B3P7Y4</accession>
<dbReference type="EMBL" id="CH954182">
    <property type="protein sequence ID" value="EDV53111.1"/>
    <property type="molecule type" value="Genomic_DNA"/>
</dbReference>
<keyword evidence="3" id="KW-0732">Signal</keyword>
<keyword evidence="5" id="KW-1185">Reference proteome</keyword>
<dbReference type="HOGENOM" id="CLU_542145_0_0_1"/>
<keyword evidence="2" id="KW-0812">Transmembrane</keyword>
<reference evidence="4 5" key="2">
    <citation type="journal article" date="2008" name="Bioinformatics">
        <title>Assembly reconciliation.</title>
        <authorList>
            <person name="Zimin A.V."/>
            <person name="Smith D.R."/>
            <person name="Sutton G."/>
            <person name="Yorke J.A."/>
        </authorList>
    </citation>
    <scope>NUCLEOTIDE SEQUENCE [LARGE SCALE GENOMIC DNA]</scope>
    <source>
        <strain evidence="4 5">TSC#14021-0224.01</strain>
    </source>
</reference>
<dbReference type="eggNOG" id="ENOG502T8U8">
    <property type="taxonomic scope" value="Eukaryota"/>
</dbReference>
<organism evidence="4 5">
    <name type="scientific">Drosophila erecta</name>
    <name type="common">Fruit fly</name>
    <dbReference type="NCBI Taxonomy" id="7220"/>
    <lineage>
        <taxon>Eukaryota</taxon>
        <taxon>Metazoa</taxon>
        <taxon>Ecdysozoa</taxon>
        <taxon>Arthropoda</taxon>
        <taxon>Hexapoda</taxon>
        <taxon>Insecta</taxon>
        <taxon>Pterygota</taxon>
        <taxon>Neoptera</taxon>
        <taxon>Endopterygota</taxon>
        <taxon>Diptera</taxon>
        <taxon>Brachycera</taxon>
        <taxon>Muscomorpha</taxon>
        <taxon>Ephydroidea</taxon>
        <taxon>Drosophilidae</taxon>
        <taxon>Drosophila</taxon>
        <taxon>Sophophora</taxon>
    </lineage>
</organism>
<proteinExistence type="predicted"/>
<dbReference type="Proteomes" id="UP000008711">
    <property type="component" value="Unassembled WGS sequence"/>
</dbReference>
<keyword evidence="2" id="KW-0472">Membrane</keyword>
<evidence type="ECO:0000256" key="2">
    <source>
        <dbReference type="SAM" id="Phobius"/>
    </source>
</evidence>
<feature type="compositionally biased region" description="Low complexity" evidence="1">
    <location>
        <begin position="348"/>
        <end position="359"/>
    </location>
</feature>
<gene>
    <name evidence="4" type="primary">Dere\GG11965</name>
    <name evidence="4" type="ORF">Dere_GG11965</name>
</gene>
<feature type="transmembrane region" description="Helical" evidence="2">
    <location>
        <begin position="290"/>
        <end position="315"/>
    </location>
</feature>
<keyword evidence="2" id="KW-1133">Transmembrane helix</keyword>
<dbReference type="AlphaFoldDB" id="B3P7Y4"/>
<feature type="region of interest" description="Disordered" evidence="1">
    <location>
        <begin position="329"/>
        <end position="359"/>
    </location>
</feature>
<sequence>MWLVRILHALGMMALFPQLGYFGESAGGSDLSHGDFYGNASARMLRFRDFEPRQQSVGTNVDLDLEAEQHAGQDREGRGFHFHASGEDVSVEMEFIVPFVKVPVKRSMNLARNAVQNLLNLRTGALVNTAVVVAAGAVIAGVVRLLIAPLVITSVGNGYGYKSAPDRGMRRLTDVVESQLEEHNIDMSVCVQRMICQYLQQNLSSGYARALNVLTSCAVIWAASGEEESEQEEGSEELAKQHGSRSHPGQGFKLISFDAVGKHIALGLDYLVPFLEVPVKRKRNAPPKPLVVVNSAAVVSCGLVVAGGLLAGHLIRSLGLEAITGDDQRSVLGNSSTHKPKSAEEEGSTSSSTPAPTSANATARALLDDNLSFPGILDNFKLIYRNETGDRVATTIPNILGMIERTFLKNDVDLTTCLLKSICTLTHKAGERVIKGQASDFEHLLDGATKWSWLLAWLDQSAFRDAIEAGKANLPHHCAIKYPECKWVAPEEQIMELLHNNVQFK</sequence>
<dbReference type="PhylomeDB" id="B3P7Y4"/>
<dbReference type="OMA" id="CTLTHRA"/>
<feature type="signal peptide" evidence="3">
    <location>
        <begin position="1"/>
        <end position="22"/>
    </location>
</feature>
<feature type="transmembrane region" description="Helical" evidence="2">
    <location>
        <begin position="125"/>
        <end position="147"/>
    </location>
</feature>